<evidence type="ECO:0000313" key="7">
    <source>
        <dbReference type="EMBL" id="AAW84646.1"/>
    </source>
</evidence>
<evidence type="ECO:0000313" key="8">
    <source>
        <dbReference type="Proteomes" id="UP000000537"/>
    </source>
</evidence>
<dbReference type="InterPro" id="IPR007016">
    <property type="entry name" value="O-antigen_ligase-rel_domated"/>
</dbReference>
<dbReference type="RefSeq" id="WP_011261011.1">
    <property type="nucleotide sequence ID" value="NC_006840.2"/>
</dbReference>
<dbReference type="AlphaFoldDB" id="Q5E8K0"/>
<feature type="transmembrane region" description="Helical" evidence="5">
    <location>
        <begin position="159"/>
        <end position="175"/>
    </location>
</feature>
<evidence type="ECO:0000256" key="1">
    <source>
        <dbReference type="ARBA" id="ARBA00004141"/>
    </source>
</evidence>
<dbReference type="GeneID" id="54162777"/>
<dbReference type="HOGENOM" id="CLU_670731_0_0_6"/>
<feature type="transmembrane region" description="Helical" evidence="5">
    <location>
        <begin position="98"/>
        <end position="118"/>
    </location>
</feature>
<feature type="transmembrane region" description="Helical" evidence="5">
    <location>
        <begin position="16"/>
        <end position="36"/>
    </location>
</feature>
<dbReference type="eggNOG" id="COG3307">
    <property type="taxonomic scope" value="Bacteria"/>
</dbReference>
<dbReference type="KEGG" id="vfi:VF_0151"/>
<feature type="domain" description="O-antigen ligase-related" evidence="6">
    <location>
        <begin position="190"/>
        <end position="342"/>
    </location>
</feature>
<accession>Q5E8K0</accession>
<sequence>MINNYCQKILSSISKYWVLAIVYIPILWTLSFNFTLPNGRSIASKLLVISAIFSFIYFRKRVFLFKEKPKTFKILITSLFIIILFRSILFLYHGEQTSSIRAFGIIFLYIYSFPYWLVKKEHIKNLTFISLFLFGLDAFIHVINNGFTRYGGNTNPNPYGLYAALIFIFVYIYNLINTKTHILYKTIPLIIIGFLPIMISQSRGVWVSTILTLIIIHIARIKFNIKNISIYILTILAIAFSLYSTPTVKNRIEATKIEIKNIEHHNLSSSLGVRIQVWKDSIPLIKEYPFFGLGNKLKEINNTRFENKKISQYSYYYSRNHLHSQYFEFITKQGFIGFFIIIGAIIFPLIIMRKDNDIFVKFCSISFLCVLLINFITEVPFNWINFTYTYLILILCLTLQSYHSTKDIRS</sequence>
<feature type="transmembrane region" description="Helical" evidence="5">
    <location>
        <begin position="205"/>
        <end position="221"/>
    </location>
</feature>
<dbReference type="PANTHER" id="PTHR37422">
    <property type="entry name" value="TEICHURONIC ACID BIOSYNTHESIS PROTEIN TUAE"/>
    <property type="match status" value="1"/>
</dbReference>
<evidence type="ECO:0000256" key="4">
    <source>
        <dbReference type="ARBA" id="ARBA00023136"/>
    </source>
</evidence>
<dbReference type="Proteomes" id="UP000000537">
    <property type="component" value="Chromosome I"/>
</dbReference>
<feature type="transmembrane region" description="Helical" evidence="5">
    <location>
        <begin position="71"/>
        <end position="92"/>
    </location>
</feature>
<feature type="transmembrane region" description="Helical" evidence="5">
    <location>
        <begin position="42"/>
        <end position="59"/>
    </location>
</feature>
<feature type="transmembrane region" description="Helical" evidence="5">
    <location>
        <begin position="228"/>
        <end position="245"/>
    </location>
</feature>
<keyword evidence="7" id="KW-0436">Ligase</keyword>
<dbReference type="InterPro" id="IPR051533">
    <property type="entry name" value="WaaL-like"/>
</dbReference>
<keyword evidence="8" id="KW-1185">Reference proteome</keyword>
<evidence type="ECO:0000256" key="2">
    <source>
        <dbReference type="ARBA" id="ARBA00022692"/>
    </source>
</evidence>
<dbReference type="Pfam" id="PF04932">
    <property type="entry name" value="Wzy_C"/>
    <property type="match status" value="1"/>
</dbReference>
<evidence type="ECO:0000259" key="6">
    <source>
        <dbReference type="Pfam" id="PF04932"/>
    </source>
</evidence>
<dbReference type="GO" id="GO:0016020">
    <property type="term" value="C:membrane"/>
    <property type="evidence" value="ECO:0007669"/>
    <property type="project" value="UniProtKB-SubCell"/>
</dbReference>
<dbReference type="PATRIC" id="fig|312309.11.peg.150"/>
<keyword evidence="3 5" id="KW-1133">Transmembrane helix</keyword>
<organism evidence="7 8">
    <name type="scientific">Aliivibrio fischeri (strain ATCC 700601 / ES114)</name>
    <name type="common">Vibrio fischeri</name>
    <dbReference type="NCBI Taxonomy" id="312309"/>
    <lineage>
        <taxon>Bacteria</taxon>
        <taxon>Pseudomonadati</taxon>
        <taxon>Pseudomonadota</taxon>
        <taxon>Gammaproteobacteria</taxon>
        <taxon>Vibrionales</taxon>
        <taxon>Vibrionaceae</taxon>
        <taxon>Aliivibrio</taxon>
    </lineage>
</organism>
<name>Q5E8K0_ALIF1</name>
<comment type="subcellular location">
    <subcellularLocation>
        <location evidence="1">Membrane</location>
        <topology evidence="1">Multi-pass membrane protein</topology>
    </subcellularLocation>
</comment>
<protein>
    <submittedName>
        <fullName evidence="7">O-antigen ligase</fullName>
    </submittedName>
</protein>
<feature type="transmembrane region" description="Helical" evidence="5">
    <location>
        <begin position="334"/>
        <end position="351"/>
    </location>
</feature>
<gene>
    <name evidence="7" type="primary">waaL</name>
    <name evidence="7" type="ordered locus">VF_0151</name>
</gene>
<feature type="transmembrane region" description="Helical" evidence="5">
    <location>
        <begin position="358"/>
        <end position="377"/>
    </location>
</feature>
<proteinExistence type="predicted"/>
<feature type="transmembrane region" description="Helical" evidence="5">
    <location>
        <begin position="125"/>
        <end position="147"/>
    </location>
</feature>
<dbReference type="EnsemblBacteria" id="AAW84646">
    <property type="protein sequence ID" value="AAW84646"/>
    <property type="gene ID" value="VF_0151"/>
</dbReference>
<feature type="transmembrane region" description="Helical" evidence="5">
    <location>
        <begin position="383"/>
        <end position="402"/>
    </location>
</feature>
<feature type="transmembrane region" description="Helical" evidence="5">
    <location>
        <begin position="182"/>
        <end position="199"/>
    </location>
</feature>
<dbReference type="GO" id="GO:0016874">
    <property type="term" value="F:ligase activity"/>
    <property type="evidence" value="ECO:0007669"/>
    <property type="project" value="UniProtKB-KW"/>
</dbReference>
<dbReference type="EMBL" id="CP000020">
    <property type="protein sequence ID" value="AAW84646.1"/>
    <property type="molecule type" value="Genomic_DNA"/>
</dbReference>
<evidence type="ECO:0000256" key="5">
    <source>
        <dbReference type="SAM" id="Phobius"/>
    </source>
</evidence>
<reference evidence="7 8" key="2">
    <citation type="journal article" date="2008" name="BMC Genomics">
        <title>Comparative genomics-based investigation of resequencing targets in Vibrio fischeri: focus on point miscalls and artefactual expansions.</title>
        <authorList>
            <person name="Mandel M.J."/>
            <person name="Stabb E.V."/>
            <person name="Ruby E.G."/>
        </authorList>
    </citation>
    <scope>NUCLEOTIDE SEQUENCE [LARGE SCALE GENOMIC DNA]</scope>
    <source>
        <strain evidence="8">ATCC 700601 / ES114</strain>
    </source>
</reference>
<keyword evidence="4 5" id="KW-0472">Membrane</keyword>
<reference evidence="7 8" key="1">
    <citation type="journal article" date="2005" name="Proc. Natl. Acad. Sci. U.S.A.">
        <title>Complete genome sequence of Vibrio fischeri: a symbiotic bacterium with pathogenic congeners.</title>
        <authorList>
            <person name="Ruby E.G."/>
            <person name="Urbanowski M."/>
            <person name="Campbell J."/>
            <person name="Dunn A."/>
            <person name="Faini M."/>
            <person name="Gunsalus R."/>
            <person name="Lostroh P."/>
            <person name="Lupp C."/>
            <person name="McCann J."/>
            <person name="Millikan D."/>
            <person name="Schaefer A."/>
            <person name="Stabb E."/>
            <person name="Stevens A."/>
            <person name="Visick K."/>
            <person name="Whistler C."/>
            <person name="Greenberg E.P."/>
        </authorList>
    </citation>
    <scope>NUCLEOTIDE SEQUENCE [LARGE SCALE GENOMIC DNA]</scope>
    <source>
        <strain evidence="8">ATCC 700601 / ES114</strain>
    </source>
</reference>
<dbReference type="STRING" id="312309.VF_0151"/>
<keyword evidence="2 5" id="KW-0812">Transmembrane</keyword>
<evidence type="ECO:0000256" key="3">
    <source>
        <dbReference type="ARBA" id="ARBA00022989"/>
    </source>
</evidence>
<dbReference type="PANTHER" id="PTHR37422:SF17">
    <property type="entry name" value="O-ANTIGEN LIGASE"/>
    <property type="match status" value="1"/>
</dbReference>
<dbReference type="OrthoDB" id="6358855at2"/>